<dbReference type="EMBL" id="FQUI01000013">
    <property type="protein sequence ID" value="SHE74639.1"/>
    <property type="molecule type" value="Genomic_DNA"/>
</dbReference>
<accession>A0A1M4W0A1</accession>
<dbReference type="PROSITE" id="PS51656">
    <property type="entry name" value="4FE4S"/>
    <property type="match status" value="1"/>
</dbReference>
<protein>
    <submittedName>
        <fullName evidence="6">Electron transport complex protein RnfB</fullName>
    </submittedName>
</protein>
<dbReference type="Proteomes" id="UP000184334">
    <property type="component" value="Unassembled WGS sequence"/>
</dbReference>
<keyword evidence="4" id="KW-0411">Iron-sulfur</keyword>
<comment type="caution">
    <text evidence="6">The sequence shown here is derived from an EMBL/GenBank/DDBJ whole genome shotgun (WGS) entry which is preliminary data.</text>
</comment>
<dbReference type="Pfam" id="PF04060">
    <property type="entry name" value="FeS"/>
    <property type="match status" value="1"/>
</dbReference>
<keyword evidence="1" id="KW-0004">4Fe-4S</keyword>
<dbReference type="RefSeq" id="WP_072864181.1">
    <property type="nucleotide sequence ID" value="NZ_FQUI01000013.1"/>
</dbReference>
<dbReference type="OrthoDB" id="9789936at2"/>
<dbReference type="Gene3D" id="3.20.20.20">
    <property type="entry name" value="Dihydropteroate synthase-like"/>
    <property type="match status" value="1"/>
</dbReference>
<dbReference type="STRING" id="1122195.SAMN02745164_01060"/>
<dbReference type="InterPro" id="IPR050395">
    <property type="entry name" value="4Fe4S_Ferredoxin_RnfB"/>
</dbReference>
<evidence type="ECO:0000259" key="5">
    <source>
        <dbReference type="PROSITE" id="PS51656"/>
    </source>
</evidence>
<evidence type="ECO:0000313" key="7">
    <source>
        <dbReference type="Proteomes" id="UP000184334"/>
    </source>
</evidence>
<dbReference type="PANTHER" id="PTHR43560:SF1">
    <property type="entry name" value="ION-TRANSLOCATING OXIDOREDUCTASE COMPLEX SUBUNIT B"/>
    <property type="match status" value="1"/>
</dbReference>
<reference evidence="6" key="1">
    <citation type="submission" date="2016-11" db="EMBL/GenBank/DDBJ databases">
        <authorList>
            <person name="Varghese N."/>
            <person name="Submissions S."/>
        </authorList>
    </citation>
    <scope>NUCLEOTIDE SEQUENCE [LARGE SCALE GENOMIC DNA]</scope>
    <source>
        <strain evidence="6">DSM 16785</strain>
    </source>
</reference>
<name>A0A1M4W0A1_MARH1</name>
<gene>
    <name evidence="6" type="ORF">SAMN02745164_01060</name>
</gene>
<sequence>MSIIINSVILLAILGFFAGSFLAFAEKKFEVKEDVRVIFAESLLPGINCGACGYPGCSGFAKGFVNGDVKPDGCLPGKRQGVPEKLIKLSKISDDELNKIWEEIGENPDKIKEKF</sequence>
<proteinExistence type="predicted"/>
<evidence type="ECO:0000256" key="2">
    <source>
        <dbReference type="ARBA" id="ARBA00022723"/>
    </source>
</evidence>
<keyword evidence="2" id="KW-0479">Metal-binding</keyword>
<dbReference type="AlphaFoldDB" id="A0A1M4W0A1"/>
<dbReference type="InterPro" id="IPR007202">
    <property type="entry name" value="4Fe-4S_dom"/>
</dbReference>
<feature type="domain" description="4Fe-4S" evidence="5">
    <location>
        <begin position="30"/>
        <end position="91"/>
    </location>
</feature>
<dbReference type="InterPro" id="IPR011005">
    <property type="entry name" value="Dihydropteroate_synth-like_sf"/>
</dbReference>
<keyword evidence="7" id="KW-1185">Reference proteome</keyword>
<evidence type="ECO:0000256" key="4">
    <source>
        <dbReference type="ARBA" id="ARBA00023014"/>
    </source>
</evidence>
<evidence type="ECO:0000313" key="6">
    <source>
        <dbReference type="EMBL" id="SHE74639.1"/>
    </source>
</evidence>
<dbReference type="PANTHER" id="PTHR43560">
    <property type="entry name" value="ION-TRANSLOCATING OXIDOREDUCTASE COMPLEX SUBUNIT B"/>
    <property type="match status" value="1"/>
</dbReference>
<dbReference type="GO" id="GO:0051539">
    <property type="term" value="F:4 iron, 4 sulfur cluster binding"/>
    <property type="evidence" value="ECO:0007669"/>
    <property type="project" value="UniProtKB-KW"/>
</dbReference>
<evidence type="ECO:0000256" key="1">
    <source>
        <dbReference type="ARBA" id="ARBA00022485"/>
    </source>
</evidence>
<evidence type="ECO:0000256" key="3">
    <source>
        <dbReference type="ARBA" id="ARBA00023004"/>
    </source>
</evidence>
<organism evidence="6 7">
    <name type="scientific">Marinitoga hydrogenitolerans (strain DSM 16785 / JCM 12826 / AT1271)</name>
    <dbReference type="NCBI Taxonomy" id="1122195"/>
    <lineage>
        <taxon>Bacteria</taxon>
        <taxon>Thermotogati</taxon>
        <taxon>Thermotogota</taxon>
        <taxon>Thermotogae</taxon>
        <taxon>Petrotogales</taxon>
        <taxon>Petrotogaceae</taxon>
        <taxon>Marinitoga</taxon>
    </lineage>
</organism>
<keyword evidence="3" id="KW-0408">Iron</keyword>
<dbReference type="GO" id="GO:0046872">
    <property type="term" value="F:metal ion binding"/>
    <property type="evidence" value="ECO:0007669"/>
    <property type="project" value="UniProtKB-KW"/>
</dbReference>